<dbReference type="STRING" id="1437606.BBOH_1494"/>
<dbReference type="GO" id="GO:0003886">
    <property type="term" value="F:DNA (cytosine-5-)-methyltransferase activity"/>
    <property type="evidence" value="ECO:0007669"/>
    <property type="project" value="UniProtKB-EC"/>
</dbReference>
<sequence length="430" mass="48488">MGSEKKQVTVTEASHILNVSADTIRRWAKAGLLRCTRDSNNNRIFELAELKKLKKRHDPQKLSEKPRFKVLKSRATQYSSIELFAGAGGTALGMHNAGFKHLMLNEVDHNACETLRLNQPNWNILEGDIHTVDFTSYHDKVDLLQGGVPCQAFSYAGLSRGFDDARGTLFFEFARAVKEIKPKVLMMENVRGLLTHDKSRTFMTMLRILDGLGYDVAAKVLHAQFLDVAQKRERLVLIGVRKDLDMPILYPKEDRDVLTLWDAIGNCPKSSGAQYPPAKKKVLDMVPQGGYWRDLPLEVQKEYLKGSFKLSGGKTGMARRLAWNEPSLTLTCAPAQKQTERCHPEETRPLTVREYARIQSFPDEWQFTGSIASQYKQIGNAVPCNLAYHVGRGIVAMLSGKHQDEYRHVRPFDLNSVTTAEVRANALSMN</sequence>
<comment type="caution">
    <text evidence="9">The sequence shown here is derived from an EMBL/GenBank/DDBJ whole genome shotgun (WGS) entry which is preliminary data.</text>
</comment>
<dbReference type="Gene3D" id="3.90.120.10">
    <property type="entry name" value="DNA Methylase, subunit A, domain 2"/>
    <property type="match status" value="1"/>
</dbReference>
<evidence type="ECO:0000313" key="10">
    <source>
        <dbReference type="Proteomes" id="UP000029096"/>
    </source>
</evidence>
<dbReference type="CDD" id="cd00315">
    <property type="entry name" value="Cyt_C5_DNA_methylase"/>
    <property type="match status" value="1"/>
</dbReference>
<dbReference type="SUPFAM" id="SSF46955">
    <property type="entry name" value="Putative DNA-binding domain"/>
    <property type="match status" value="1"/>
</dbReference>
<dbReference type="RefSeq" id="WP_052118246.1">
    <property type="nucleotide sequence ID" value="NZ_JDUS01000022.1"/>
</dbReference>
<dbReference type="PANTHER" id="PTHR10629:SF52">
    <property type="entry name" value="DNA (CYTOSINE-5)-METHYLTRANSFERASE 1"/>
    <property type="match status" value="1"/>
</dbReference>
<dbReference type="GO" id="GO:0009307">
    <property type="term" value="P:DNA restriction-modification system"/>
    <property type="evidence" value="ECO:0007669"/>
    <property type="project" value="UniProtKB-KW"/>
</dbReference>
<dbReference type="PROSITE" id="PS00094">
    <property type="entry name" value="C5_MTASE_1"/>
    <property type="match status" value="1"/>
</dbReference>
<dbReference type="GO" id="GO:0044027">
    <property type="term" value="P:negative regulation of gene expression via chromosomal CpG island methylation"/>
    <property type="evidence" value="ECO:0007669"/>
    <property type="project" value="TreeGrafter"/>
</dbReference>
<keyword evidence="1 5" id="KW-0489">Methyltransferase</keyword>
<evidence type="ECO:0000256" key="6">
    <source>
        <dbReference type="RuleBase" id="RU000416"/>
    </source>
</evidence>
<dbReference type="Proteomes" id="UP000029096">
    <property type="component" value="Unassembled WGS sequence"/>
</dbReference>
<dbReference type="InterPro" id="IPR050390">
    <property type="entry name" value="C5-Methyltransferase"/>
</dbReference>
<evidence type="ECO:0000256" key="2">
    <source>
        <dbReference type="ARBA" id="ARBA00022679"/>
    </source>
</evidence>
<comment type="similarity">
    <text evidence="5 6">Belongs to the class I-like SAM-binding methyltransferase superfamily. C5-methyltransferase family.</text>
</comment>
<evidence type="ECO:0000256" key="3">
    <source>
        <dbReference type="ARBA" id="ARBA00022691"/>
    </source>
</evidence>
<dbReference type="Gene3D" id="1.10.1660.10">
    <property type="match status" value="1"/>
</dbReference>
<dbReference type="Gene3D" id="3.40.50.150">
    <property type="entry name" value="Vaccinia Virus protein VP39"/>
    <property type="match status" value="1"/>
</dbReference>
<dbReference type="GO" id="GO:0003677">
    <property type="term" value="F:DNA binding"/>
    <property type="evidence" value="ECO:0007669"/>
    <property type="project" value="InterPro"/>
</dbReference>
<keyword evidence="10" id="KW-1185">Reference proteome</keyword>
<dbReference type="eggNOG" id="COG0270">
    <property type="taxonomic scope" value="Bacteria"/>
</dbReference>
<dbReference type="EC" id="2.1.1.37" evidence="7"/>
<keyword evidence="2 5" id="KW-0808">Transferase</keyword>
<dbReference type="InterPro" id="IPR009061">
    <property type="entry name" value="DNA-bd_dom_put_sf"/>
</dbReference>
<keyword evidence="4" id="KW-0680">Restriction system</keyword>
<dbReference type="PANTHER" id="PTHR10629">
    <property type="entry name" value="CYTOSINE-SPECIFIC METHYLTRANSFERASE"/>
    <property type="match status" value="1"/>
</dbReference>
<dbReference type="NCBIfam" id="TIGR00675">
    <property type="entry name" value="dcm"/>
    <property type="match status" value="1"/>
</dbReference>
<dbReference type="InterPro" id="IPR001525">
    <property type="entry name" value="C5_MeTfrase"/>
</dbReference>
<dbReference type="OrthoDB" id="9813719at2"/>
<dbReference type="PRINTS" id="PR00105">
    <property type="entry name" value="C5METTRFRASE"/>
</dbReference>
<dbReference type="GO" id="GO:0006355">
    <property type="term" value="P:regulation of DNA-templated transcription"/>
    <property type="evidence" value="ECO:0007669"/>
    <property type="project" value="InterPro"/>
</dbReference>
<name>A0A086ZE18_9BIFI</name>
<comment type="catalytic activity">
    <reaction evidence="7">
        <text>a 2'-deoxycytidine in DNA + S-adenosyl-L-methionine = a 5-methyl-2'-deoxycytidine in DNA + S-adenosyl-L-homocysteine + H(+)</text>
        <dbReference type="Rhea" id="RHEA:13681"/>
        <dbReference type="Rhea" id="RHEA-COMP:11369"/>
        <dbReference type="Rhea" id="RHEA-COMP:11370"/>
        <dbReference type="ChEBI" id="CHEBI:15378"/>
        <dbReference type="ChEBI" id="CHEBI:57856"/>
        <dbReference type="ChEBI" id="CHEBI:59789"/>
        <dbReference type="ChEBI" id="CHEBI:85452"/>
        <dbReference type="ChEBI" id="CHEBI:85454"/>
        <dbReference type="EC" id="2.1.1.37"/>
    </reaction>
</comment>
<evidence type="ECO:0000259" key="8">
    <source>
        <dbReference type="Pfam" id="PF00376"/>
    </source>
</evidence>
<evidence type="ECO:0000256" key="4">
    <source>
        <dbReference type="ARBA" id="ARBA00022747"/>
    </source>
</evidence>
<feature type="active site" evidence="5">
    <location>
        <position position="150"/>
    </location>
</feature>
<dbReference type="SUPFAM" id="SSF53335">
    <property type="entry name" value="S-adenosyl-L-methionine-dependent methyltransferases"/>
    <property type="match status" value="1"/>
</dbReference>
<dbReference type="Pfam" id="PF00145">
    <property type="entry name" value="DNA_methylase"/>
    <property type="match status" value="1"/>
</dbReference>
<reference evidence="9 10" key="1">
    <citation type="submission" date="2014-03" db="EMBL/GenBank/DDBJ databases">
        <title>Genomics of Bifidobacteria.</title>
        <authorList>
            <person name="Ventura M."/>
            <person name="Milani C."/>
            <person name="Lugli G.A."/>
        </authorList>
    </citation>
    <scope>NUCLEOTIDE SEQUENCE [LARGE SCALE GENOMIC DNA]</scope>
    <source>
        <strain evidence="9 10">DSM 22767</strain>
    </source>
</reference>
<dbReference type="Pfam" id="PF00376">
    <property type="entry name" value="MerR"/>
    <property type="match status" value="1"/>
</dbReference>
<gene>
    <name evidence="9" type="ORF">BBOH_1494</name>
</gene>
<evidence type="ECO:0000256" key="7">
    <source>
        <dbReference type="RuleBase" id="RU000417"/>
    </source>
</evidence>
<evidence type="ECO:0000256" key="1">
    <source>
        <dbReference type="ARBA" id="ARBA00022603"/>
    </source>
</evidence>
<dbReference type="InterPro" id="IPR029063">
    <property type="entry name" value="SAM-dependent_MTases_sf"/>
</dbReference>
<dbReference type="InterPro" id="IPR000551">
    <property type="entry name" value="MerR-type_HTH_dom"/>
</dbReference>
<dbReference type="EMBL" id="JGYP01000005">
    <property type="protein sequence ID" value="KFI44768.1"/>
    <property type="molecule type" value="Genomic_DNA"/>
</dbReference>
<protein>
    <recommendedName>
        <fullName evidence="7">Cytosine-specific methyltransferase</fullName>
        <ecNumber evidence="7">2.1.1.37</ecNumber>
    </recommendedName>
</protein>
<dbReference type="InterPro" id="IPR018117">
    <property type="entry name" value="C5_DNA_meth_AS"/>
</dbReference>
<dbReference type="AlphaFoldDB" id="A0A086ZE18"/>
<organism evidence="9 10">
    <name type="scientific">Bifidobacterium bohemicum DSM 22767</name>
    <dbReference type="NCBI Taxonomy" id="1437606"/>
    <lineage>
        <taxon>Bacteria</taxon>
        <taxon>Bacillati</taxon>
        <taxon>Actinomycetota</taxon>
        <taxon>Actinomycetes</taxon>
        <taxon>Bifidobacteriales</taxon>
        <taxon>Bifidobacteriaceae</taxon>
        <taxon>Bifidobacterium</taxon>
    </lineage>
</organism>
<feature type="domain" description="HTH merR-type" evidence="8">
    <location>
        <begin position="9"/>
        <end position="45"/>
    </location>
</feature>
<accession>A0A086ZE18</accession>
<dbReference type="GO" id="GO:0032259">
    <property type="term" value="P:methylation"/>
    <property type="evidence" value="ECO:0007669"/>
    <property type="project" value="UniProtKB-KW"/>
</dbReference>
<proteinExistence type="inferred from homology"/>
<dbReference type="PROSITE" id="PS51679">
    <property type="entry name" value="SAM_MT_C5"/>
    <property type="match status" value="1"/>
</dbReference>
<evidence type="ECO:0000256" key="5">
    <source>
        <dbReference type="PROSITE-ProRule" id="PRU01016"/>
    </source>
</evidence>
<evidence type="ECO:0000313" key="9">
    <source>
        <dbReference type="EMBL" id="KFI44768.1"/>
    </source>
</evidence>
<dbReference type="CDD" id="cd04762">
    <property type="entry name" value="HTH_MerR-trunc"/>
    <property type="match status" value="1"/>
</dbReference>
<keyword evidence="3 5" id="KW-0949">S-adenosyl-L-methionine</keyword>